<evidence type="ECO:0000256" key="1">
    <source>
        <dbReference type="ARBA" id="ARBA00022857"/>
    </source>
</evidence>
<reference evidence="3 4" key="1">
    <citation type="journal article" date="2020" name="Int. J. Syst. Evol. Microbiol.">
        <title>Reclassification of Streptomyces castelarensis and Streptomyces sporoclivatus as later heterotypic synonyms of Streptomyces antimycoticus.</title>
        <authorList>
            <person name="Komaki H."/>
            <person name="Tamura T."/>
        </authorList>
    </citation>
    <scope>NUCLEOTIDE SEQUENCE [LARGE SCALE GENOMIC DNA]</scope>
    <source>
        <strain evidence="3 4">NBRC 13459</strain>
    </source>
</reference>
<keyword evidence="4" id="KW-1185">Reference proteome</keyword>
<dbReference type="CDD" id="cd08253">
    <property type="entry name" value="zeta_crystallin"/>
    <property type="match status" value="1"/>
</dbReference>
<dbReference type="PANTHER" id="PTHR44154">
    <property type="entry name" value="QUINONE OXIDOREDUCTASE"/>
    <property type="match status" value="1"/>
</dbReference>
<dbReference type="InterPro" id="IPR011032">
    <property type="entry name" value="GroES-like_sf"/>
</dbReference>
<dbReference type="InterPro" id="IPR051603">
    <property type="entry name" value="Zinc-ADH_QOR/CCCR"/>
</dbReference>
<dbReference type="InterPro" id="IPR020843">
    <property type="entry name" value="ER"/>
</dbReference>
<dbReference type="SUPFAM" id="SSF51735">
    <property type="entry name" value="NAD(P)-binding Rossmann-fold domains"/>
    <property type="match status" value="1"/>
</dbReference>
<dbReference type="InterPro" id="IPR013154">
    <property type="entry name" value="ADH-like_N"/>
</dbReference>
<dbReference type="InterPro" id="IPR013149">
    <property type="entry name" value="ADH-like_C"/>
</dbReference>
<dbReference type="Pfam" id="PF08240">
    <property type="entry name" value="ADH_N"/>
    <property type="match status" value="1"/>
</dbReference>
<dbReference type="OrthoDB" id="7355832at2"/>
<evidence type="ECO:0000313" key="4">
    <source>
        <dbReference type="Proteomes" id="UP000301309"/>
    </source>
</evidence>
<dbReference type="SMART" id="SM00829">
    <property type="entry name" value="PKS_ER"/>
    <property type="match status" value="1"/>
</dbReference>
<dbReference type="Gene3D" id="3.40.50.720">
    <property type="entry name" value="NAD(P)-binding Rossmann-like Domain"/>
    <property type="match status" value="1"/>
</dbReference>
<accession>A0A4D4KPP1</accession>
<keyword evidence="1" id="KW-0521">NADP</keyword>
<dbReference type="Proteomes" id="UP000301309">
    <property type="component" value="Unassembled WGS sequence"/>
</dbReference>
<sequence>MRAAWYDRPGPARDVLELGHLPAPEPRRGEVLVQVRASGINPSDYKRRGAAQTGKNSYVRMVPHSDGAGVVVAVGEGVDPAWVGRSVWMWNAVNRYGYAAPEPREWGTAAEFVAIPLSFVSALPDGASFAVGACLGVPAFTAYAAVFADGPVEGKTILVQGGAGAVGELAVQFASLAGANVIATVSSDHKGERARDAGAHHIVNYRTSDVPDLARRVAPGGVDRIIEVDFAANIQSDAEMIKPYGTIASYSSTSDPEPALPYYALQYKGVSIRTLQVFTMPDALRSAAVKAITTGLERGSCSRQSQLHFLWTRLRSPTRPQKASRTAILC</sequence>
<protein>
    <submittedName>
        <fullName evidence="3">NADPH:quinone oxidoreductase</fullName>
    </submittedName>
</protein>
<gene>
    <name evidence="3" type="ORF">SVIO_007770</name>
</gene>
<dbReference type="SUPFAM" id="SSF50129">
    <property type="entry name" value="GroES-like"/>
    <property type="match status" value="1"/>
</dbReference>
<evidence type="ECO:0000259" key="2">
    <source>
        <dbReference type="SMART" id="SM00829"/>
    </source>
</evidence>
<dbReference type="Pfam" id="PF00107">
    <property type="entry name" value="ADH_zinc_N"/>
    <property type="match status" value="1"/>
</dbReference>
<dbReference type="PANTHER" id="PTHR44154:SF1">
    <property type="entry name" value="QUINONE OXIDOREDUCTASE"/>
    <property type="match status" value="1"/>
</dbReference>
<name>A0A4D4KPP1_STRVO</name>
<dbReference type="AlphaFoldDB" id="A0A4D4KPP1"/>
<dbReference type="InterPro" id="IPR036291">
    <property type="entry name" value="NAD(P)-bd_dom_sf"/>
</dbReference>
<comment type="caution">
    <text evidence="3">The sequence shown here is derived from an EMBL/GenBank/DDBJ whole genome shotgun (WGS) entry which is preliminary data.</text>
</comment>
<dbReference type="GO" id="GO:0016491">
    <property type="term" value="F:oxidoreductase activity"/>
    <property type="evidence" value="ECO:0007669"/>
    <property type="project" value="InterPro"/>
</dbReference>
<dbReference type="EMBL" id="BJHW01000001">
    <property type="protein sequence ID" value="GDY50154.1"/>
    <property type="molecule type" value="Genomic_DNA"/>
</dbReference>
<feature type="domain" description="Enoyl reductase (ER)" evidence="2">
    <location>
        <begin position="12"/>
        <end position="329"/>
    </location>
</feature>
<proteinExistence type="predicted"/>
<evidence type="ECO:0000313" key="3">
    <source>
        <dbReference type="EMBL" id="GDY50154.1"/>
    </source>
</evidence>
<organism evidence="3 4">
    <name type="scientific">Streptomyces violaceusniger</name>
    <dbReference type="NCBI Taxonomy" id="68280"/>
    <lineage>
        <taxon>Bacteria</taxon>
        <taxon>Bacillati</taxon>
        <taxon>Actinomycetota</taxon>
        <taxon>Actinomycetes</taxon>
        <taxon>Kitasatosporales</taxon>
        <taxon>Streptomycetaceae</taxon>
        <taxon>Streptomyces</taxon>
        <taxon>Streptomyces violaceusniger group</taxon>
    </lineage>
</organism>
<dbReference type="Gene3D" id="3.90.180.10">
    <property type="entry name" value="Medium-chain alcohol dehydrogenases, catalytic domain"/>
    <property type="match status" value="1"/>
</dbReference>